<evidence type="ECO:0000259" key="1">
    <source>
        <dbReference type="PROSITE" id="PS00125"/>
    </source>
</evidence>
<reference evidence="2 3" key="1">
    <citation type="submission" date="2019-06" db="EMBL/GenBank/DDBJ databases">
        <title>Whole genome shotgun sequence of Acinetobacter pittii NBRC 110514.</title>
        <authorList>
            <person name="Hosoyama A."/>
            <person name="Uohara A."/>
            <person name="Ohji S."/>
            <person name="Ichikawa N."/>
        </authorList>
    </citation>
    <scope>NUCLEOTIDE SEQUENCE [LARGE SCALE GENOMIC DNA]</scope>
    <source>
        <strain evidence="2 3">NBRC 110514</strain>
    </source>
</reference>
<dbReference type="GO" id="GO:0005737">
    <property type="term" value="C:cytoplasm"/>
    <property type="evidence" value="ECO:0007669"/>
    <property type="project" value="TreeGrafter"/>
</dbReference>
<protein>
    <submittedName>
        <fullName evidence="2">Serine/threonine protein phosphatase</fullName>
    </submittedName>
</protein>
<dbReference type="InterPro" id="IPR004843">
    <property type="entry name" value="Calcineurin-like_PHP"/>
</dbReference>
<feature type="domain" description="Serine/threonine specific protein phosphatases" evidence="1">
    <location>
        <begin position="70"/>
        <end position="75"/>
    </location>
</feature>
<dbReference type="RefSeq" id="WP_141315334.1">
    <property type="nucleotide sequence ID" value="NZ_BJLJ01000006.1"/>
</dbReference>
<evidence type="ECO:0000313" key="2">
    <source>
        <dbReference type="EMBL" id="GEA67359.1"/>
    </source>
</evidence>
<gene>
    <name evidence="2" type="ORF">PA3_15170</name>
</gene>
<organism evidence="2 3">
    <name type="scientific">Acinetobacter pittii</name>
    <name type="common">Acinetobacter genomosp. 3</name>
    <dbReference type="NCBI Taxonomy" id="48296"/>
    <lineage>
        <taxon>Bacteria</taxon>
        <taxon>Pseudomonadati</taxon>
        <taxon>Pseudomonadota</taxon>
        <taxon>Gammaproteobacteria</taxon>
        <taxon>Moraxellales</taxon>
        <taxon>Moraxellaceae</taxon>
        <taxon>Acinetobacter</taxon>
        <taxon>Acinetobacter calcoaceticus/baumannii complex</taxon>
    </lineage>
</organism>
<sequence>MFTRYLSHTQGHIFVVGDIHGCYSLLMQKLGEYNFDFDNDLLISVGDLIDKGPENIDCLTLINQPWFTMVRGNHEEMCILGQSDLRIRDIHLRNGGEWFYSLPQNKQLEISSIFSQLPILIELKTCNKKIGFVHADIDSNDWELFKKDVEQGNYHISGVQSSYQRALWGRERIRHYCEDFETIQNIDEVYLGHTIVKKPVQLDNCFYIDIGSFWSKDLYIKKLI</sequence>
<dbReference type="GO" id="GO:0008803">
    <property type="term" value="F:bis(5'-nucleosyl)-tetraphosphatase (symmetrical) activity"/>
    <property type="evidence" value="ECO:0007669"/>
    <property type="project" value="TreeGrafter"/>
</dbReference>
<dbReference type="PANTHER" id="PTHR42850:SF11">
    <property type="entry name" value="BIS(5'-NUCLEOSYL)-TETRAPHOSPHATASE [SYMMETRICAL]"/>
    <property type="match status" value="1"/>
</dbReference>
<comment type="caution">
    <text evidence="2">The sequence shown here is derived from an EMBL/GenBank/DDBJ whole genome shotgun (WGS) entry which is preliminary data.</text>
</comment>
<name>A0A4Y3J615_ACIPI</name>
<dbReference type="InterPro" id="IPR029052">
    <property type="entry name" value="Metallo-depent_PP-like"/>
</dbReference>
<dbReference type="PANTHER" id="PTHR42850">
    <property type="entry name" value="METALLOPHOSPHOESTERASE"/>
    <property type="match status" value="1"/>
</dbReference>
<dbReference type="Gene3D" id="3.60.21.10">
    <property type="match status" value="1"/>
</dbReference>
<dbReference type="AlphaFoldDB" id="A0A4Y3J615"/>
<dbReference type="EMBL" id="BJLJ01000006">
    <property type="protein sequence ID" value="GEA67359.1"/>
    <property type="molecule type" value="Genomic_DNA"/>
</dbReference>
<dbReference type="InterPro" id="IPR006186">
    <property type="entry name" value="Ser/Thr-sp_prot-phosphatase"/>
</dbReference>
<dbReference type="GO" id="GO:0110154">
    <property type="term" value="P:RNA decapping"/>
    <property type="evidence" value="ECO:0007669"/>
    <property type="project" value="TreeGrafter"/>
</dbReference>
<proteinExistence type="predicted"/>
<accession>A0A4Y3J615</accession>
<evidence type="ECO:0000313" key="3">
    <source>
        <dbReference type="Proteomes" id="UP000317717"/>
    </source>
</evidence>
<dbReference type="PROSITE" id="PS00125">
    <property type="entry name" value="SER_THR_PHOSPHATASE"/>
    <property type="match status" value="1"/>
</dbReference>
<dbReference type="GO" id="GO:0016791">
    <property type="term" value="F:phosphatase activity"/>
    <property type="evidence" value="ECO:0007669"/>
    <property type="project" value="TreeGrafter"/>
</dbReference>
<dbReference type="InterPro" id="IPR050126">
    <property type="entry name" value="Ap4A_hydrolase"/>
</dbReference>
<dbReference type="SUPFAM" id="SSF56300">
    <property type="entry name" value="Metallo-dependent phosphatases"/>
    <property type="match status" value="1"/>
</dbReference>
<dbReference type="Pfam" id="PF00149">
    <property type="entry name" value="Metallophos"/>
    <property type="match status" value="1"/>
</dbReference>
<dbReference type="Proteomes" id="UP000317717">
    <property type="component" value="Unassembled WGS sequence"/>
</dbReference>